<name>H9XTK8_9VIRU</name>
<protein>
    <submittedName>
        <fullName evidence="1">Polyprotein</fullName>
    </submittedName>
</protein>
<sequence length="191" mass="21978">QCEEVDHSSLEGAKFIFDEECQVEYIGTVPPNLQPHIPQKTKIEKSLLHTRFGFKSMTEPTILSPQDPRYTHELSPLYYGARKHGIKTKDFTSTMVKRAKEALWTRWLSGMEPIVVDPKKLTPEEAVLGFVGNKYYEALSLNTSAGYPWSLGGQTTKDSWIETNWEQRTCVIHPQLLKEIQRKEQLRKEGI</sequence>
<organism evidence="1">
    <name type="scientific">Bat feces associated picorna-like virus SC2797</name>
    <dbReference type="NCBI Taxonomy" id="1169639"/>
    <lineage>
        <taxon>Viruses</taxon>
        <taxon>Monodnaviria</taxon>
        <taxon>Shotokuvirae</taxon>
        <taxon>Cossaviricota</taxon>
        <taxon>Quintoviricetes</taxon>
        <taxon>Piccovirales</taxon>
        <taxon>Parvoviridae</taxon>
        <taxon>Parvovirinae</taxon>
        <taxon>Dependoparvovirus</taxon>
    </lineage>
</organism>
<dbReference type="SUPFAM" id="SSF56672">
    <property type="entry name" value="DNA/RNA polymerases"/>
    <property type="match status" value="1"/>
</dbReference>
<dbReference type="EMBL" id="JN857331">
    <property type="protein sequence ID" value="AFH02745.1"/>
    <property type="molecule type" value="Genomic_DNA"/>
</dbReference>
<evidence type="ECO:0000313" key="1">
    <source>
        <dbReference type="EMBL" id="AFH02745.1"/>
    </source>
</evidence>
<proteinExistence type="predicted"/>
<feature type="non-terminal residue" evidence="1">
    <location>
        <position position="1"/>
    </location>
</feature>
<reference evidence="1" key="1">
    <citation type="journal article" date="2012" name="J. Virol.">
        <title>Metagenomic analysis of viruses from bat fecal samples reveals many novel viruses in insectivorous bats in china.</title>
        <authorList>
            <person name="Ge X."/>
            <person name="Li Y."/>
            <person name="Yang X."/>
            <person name="Zhang H."/>
            <person name="Zhou P."/>
            <person name="Zhang Y."/>
            <person name="Shi Z."/>
        </authorList>
    </citation>
    <scope>NUCLEOTIDE SEQUENCE</scope>
</reference>
<accession>H9XTK8</accession>
<feature type="non-terminal residue" evidence="1">
    <location>
        <position position="191"/>
    </location>
</feature>
<dbReference type="InterPro" id="IPR043502">
    <property type="entry name" value="DNA/RNA_pol_sf"/>
</dbReference>